<dbReference type="AlphaFoldDB" id="A0A2H0WTG3"/>
<proteinExistence type="predicted"/>
<name>A0A2H0WTG3_9BACT</name>
<dbReference type="GO" id="GO:0016491">
    <property type="term" value="F:oxidoreductase activity"/>
    <property type="evidence" value="ECO:0007669"/>
    <property type="project" value="InterPro"/>
</dbReference>
<dbReference type="InterPro" id="IPR050464">
    <property type="entry name" value="Zeta_carotene_desat/Oxidored"/>
</dbReference>
<organism evidence="2 3">
    <name type="scientific">Candidatus Shapirobacteria bacterium CG09_land_8_20_14_0_10_38_17</name>
    <dbReference type="NCBI Taxonomy" id="1974884"/>
    <lineage>
        <taxon>Bacteria</taxon>
        <taxon>Candidatus Shapironibacteriota</taxon>
    </lineage>
</organism>
<dbReference type="SUPFAM" id="SSF51905">
    <property type="entry name" value="FAD/NAD(P)-binding domain"/>
    <property type="match status" value="1"/>
</dbReference>
<dbReference type="PANTHER" id="PTHR42923:SF46">
    <property type="entry name" value="AMINE OXIDASE"/>
    <property type="match status" value="1"/>
</dbReference>
<dbReference type="Proteomes" id="UP000231282">
    <property type="component" value="Unassembled WGS sequence"/>
</dbReference>
<evidence type="ECO:0000259" key="1">
    <source>
        <dbReference type="Pfam" id="PF01593"/>
    </source>
</evidence>
<evidence type="ECO:0000313" key="3">
    <source>
        <dbReference type="Proteomes" id="UP000231282"/>
    </source>
</evidence>
<sequence>MSNRIAIIGGGITGLTLAYRLSPRNKVTVFEKEKVLGGLAISFKKENWQWPLENFYHHLFTNDKELLKLLKDLKINYFFSRPKTSIYQKGQIYQFDSAISLLTYPHLNLYQKLRAGTAIAILKTLPNEKLLREKLAVHILPQLMGDKAYQVLWEPLLCGKFGQQMNQISAGWIWARIKKRSQKLGYIKNGYQYLIDRLTAEIKKNKGQIKVNYPIKNLNQLKNFSKIIVTTSPPIFLKIAPALPQKYKNQLASIKMLAALNLILVTKKPLLTDNTYWLNISDRNFPFVALVQHTNFINPHFYNGNHILYIGGYYPQNHPYLKMNKESLLKKFLPYLKKINHHFQQSAIINYQLSKSLYAQPIVTPHYQKTIPSYQTPIDNVYLVCMEQIYPWDRGINYTIKTVNKLANLFA</sequence>
<dbReference type="InterPro" id="IPR002937">
    <property type="entry name" value="Amino_oxidase"/>
</dbReference>
<feature type="domain" description="Amine oxidase" evidence="1">
    <location>
        <begin position="12"/>
        <end position="383"/>
    </location>
</feature>
<dbReference type="EMBL" id="PEZH01000022">
    <property type="protein sequence ID" value="PIS15199.1"/>
    <property type="molecule type" value="Genomic_DNA"/>
</dbReference>
<protein>
    <recommendedName>
        <fullName evidence="1">Amine oxidase domain-containing protein</fullName>
    </recommendedName>
</protein>
<evidence type="ECO:0000313" key="2">
    <source>
        <dbReference type="EMBL" id="PIS15199.1"/>
    </source>
</evidence>
<comment type="caution">
    <text evidence="2">The sequence shown here is derived from an EMBL/GenBank/DDBJ whole genome shotgun (WGS) entry which is preliminary data.</text>
</comment>
<dbReference type="Pfam" id="PF01593">
    <property type="entry name" value="Amino_oxidase"/>
    <property type="match status" value="1"/>
</dbReference>
<gene>
    <name evidence="2" type="ORF">COT63_01250</name>
</gene>
<dbReference type="Gene3D" id="3.50.50.60">
    <property type="entry name" value="FAD/NAD(P)-binding domain"/>
    <property type="match status" value="1"/>
</dbReference>
<dbReference type="NCBIfam" id="NF005560">
    <property type="entry name" value="PRK07233.1"/>
    <property type="match status" value="1"/>
</dbReference>
<reference evidence="3" key="1">
    <citation type="submission" date="2017-09" db="EMBL/GenBank/DDBJ databases">
        <title>Depth-based differentiation of microbial function through sediment-hosted aquifers and enrichment of novel symbionts in the deep terrestrial subsurface.</title>
        <authorList>
            <person name="Probst A.J."/>
            <person name="Ladd B."/>
            <person name="Jarett J.K."/>
            <person name="Geller-Mcgrath D.E."/>
            <person name="Sieber C.M.K."/>
            <person name="Emerson J.B."/>
            <person name="Anantharaman K."/>
            <person name="Thomas B.C."/>
            <person name="Malmstrom R."/>
            <person name="Stieglmeier M."/>
            <person name="Klingl A."/>
            <person name="Woyke T."/>
            <person name="Ryan C.M."/>
            <person name="Banfield J.F."/>
        </authorList>
    </citation>
    <scope>NUCLEOTIDE SEQUENCE [LARGE SCALE GENOMIC DNA]</scope>
</reference>
<accession>A0A2H0WTG3</accession>
<dbReference type="InterPro" id="IPR036188">
    <property type="entry name" value="FAD/NAD-bd_sf"/>
</dbReference>
<dbReference type="PANTHER" id="PTHR42923">
    <property type="entry name" value="PROTOPORPHYRINOGEN OXIDASE"/>
    <property type="match status" value="1"/>
</dbReference>